<dbReference type="Proteomes" id="UP001139319">
    <property type="component" value="Unassembled WGS sequence"/>
</dbReference>
<name>A0A9X2I5Y5_9GAMM</name>
<keyword evidence="3" id="KW-1185">Reference proteome</keyword>
<dbReference type="PROSITE" id="PS51257">
    <property type="entry name" value="PROKAR_LIPOPROTEIN"/>
    <property type="match status" value="1"/>
</dbReference>
<comment type="caution">
    <text evidence="2">The sequence shown here is derived from an EMBL/GenBank/DDBJ whole genome shotgun (WGS) entry which is preliminary data.</text>
</comment>
<dbReference type="EMBL" id="JAMFTH010000002">
    <property type="protein sequence ID" value="MCP8899492.1"/>
    <property type="molecule type" value="Genomic_DNA"/>
</dbReference>
<dbReference type="RefSeq" id="WP_253967790.1">
    <property type="nucleotide sequence ID" value="NZ_JAMFTH010000002.1"/>
</dbReference>
<protein>
    <submittedName>
        <fullName evidence="2">Uncharacterized protein</fullName>
    </submittedName>
</protein>
<dbReference type="AlphaFoldDB" id="A0A9X2I5Y5"/>
<reference evidence="2" key="1">
    <citation type="submission" date="2022-05" db="EMBL/GenBank/DDBJ databases">
        <authorList>
            <person name="Sun H.-N."/>
        </authorList>
    </citation>
    <scope>NUCLEOTIDE SEQUENCE</scope>
    <source>
        <strain evidence="2">HB14</strain>
    </source>
</reference>
<organism evidence="2 3">
    <name type="scientific">Gilvimarinus xylanilyticus</name>
    <dbReference type="NCBI Taxonomy" id="2944139"/>
    <lineage>
        <taxon>Bacteria</taxon>
        <taxon>Pseudomonadati</taxon>
        <taxon>Pseudomonadota</taxon>
        <taxon>Gammaproteobacteria</taxon>
        <taxon>Cellvibrionales</taxon>
        <taxon>Cellvibrionaceae</taxon>
        <taxon>Gilvimarinus</taxon>
    </lineage>
</organism>
<reference evidence="2" key="2">
    <citation type="submission" date="2023-01" db="EMBL/GenBank/DDBJ databases">
        <title>Gilvimarinus xylanilyticus HB14 isolated from Caulerpa lentillifera aquaculture base in Hainan, China.</title>
        <authorList>
            <person name="Zhang Y.-J."/>
        </authorList>
    </citation>
    <scope>NUCLEOTIDE SEQUENCE</scope>
    <source>
        <strain evidence="2">HB14</strain>
    </source>
</reference>
<feature type="compositionally biased region" description="Low complexity" evidence="1">
    <location>
        <begin position="31"/>
        <end position="86"/>
    </location>
</feature>
<gene>
    <name evidence="2" type="ORF">M6D89_09300</name>
</gene>
<proteinExistence type="predicted"/>
<evidence type="ECO:0000313" key="3">
    <source>
        <dbReference type="Proteomes" id="UP001139319"/>
    </source>
</evidence>
<accession>A0A9X2I5Y5</accession>
<sequence length="447" mass="45170">MKSFNFGLVVVLSGVLGACGGSSGDDNQTTSSASSVTSSSSSSSSSISSSSSSLASSSSSEVSSSESSSSSIVSSSSSSSEQSSEASSSSEVSLLTGIFVDSAVANLDYQTPSVSGQTTAIGEFEYVDGELVSFSIGDLQLPAVSGGSVITPLDLVGTADPRDGQVLNIVRLLLTLDKDGNPDNGIELADAAKAVATPVDFSLSAEEFSSSAAVVNLITNAGQDSTVDALVTSEQAEAHFAQTLEDQGAESYLLQGTETIIVFEEETEPNHYSVLGTLTLESDGSCYLSAGEGYRSECTYAEDGTLETGFPTVVGTVGENSVTIIAKPNTSGSESVSALFHSAESASGNVSAGAYTISGQELIAQNNGNKNGPSVTALAGSFTVNTDGSCSINHNEGDISCELKGSEVLGTGDAAGFVMGTVSESAVTIVYHAPGDELVYGYLTGTR</sequence>
<feature type="region of interest" description="Disordered" evidence="1">
    <location>
        <begin position="21"/>
        <end position="86"/>
    </location>
</feature>
<evidence type="ECO:0000256" key="1">
    <source>
        <dbReference type="SAM" id="MobiDB-lite"/>
    </source>
</evidence>
<evidence type="ECO:0000313" key="2">
    <source>
        <dbReference type="EMBL" id="MCP8899492.1"/>
    </source>
</evidence>